<reference evidence="3" key="1">
    <citation type="submission" date="2020-09" db="EMBL/GenBank/DDBJ databases">
        <title>Pelagicoccus enzymogenes sp. nov. with an EPS production, isolated from marine sediment.</title>
        <authorList>
            <person name="Feng X."/>
        </authorList>
    </citation>
    <scope>NUCLEOTIDE SEQUENCE</scope>
    <source>
        <strain evidence="3">NFK12</strain>
    </source>
</reference>
<gene>
    <name evidence="3" type="ORF">IEN85_23000</name>
</gene>
<evidence type="ECO:0000313" key="3">
    <source>
        <dbReference type="EMBL" id="MBD5782386.1"/>
    </source>
</evidence>
<dbReference type="Gene3D" id="2.60.200.20">
    <property type="match status" value="1"/>
</dbReference>
<accession>A0A927IJJ2</accession>
<dbReference type="SUPFAM" id="SSF49879">
    <property type="entry name" value="SMAD/FHA domain"/>
    <property type="match status" value="1"/>
</dbReference>
<dbReference type="RefSeq" id="WP_191619470.1">
    <property type="nucleotide sequence ID" value="NZ_JACYFG010000061.1"/>
</dbReference>
<feature type="transmembrane region" description="Helical" evidence="1">
    <location>
        <begin position="200"/>
        <end position="220"/>
    </location>
</feature>
<evidence type="ECO:0000259" key="2">
    <source>
        <dbReference type="PROSITE" id="PS50006"/>
    </source>
</evidence>
<dbReference type="Pfam" id="PF16697">
    <property type="entry name" value="Yop-YscD_cpl"/>
    <property type="match status" value="1"/>
</dbReference>
<organism evidence="3 4">
    <name type="scientific">Pelagicoccus enzymogenes</name>
    <dbReference type="NCBI Taxonomy" id="2773457"/>
    <lineage>
        <taxon>Bacteria</taxon>
        <taxon>Pseudomonadati</taxon>
        <taxon>Verrucomicrobiota</taxon>
        <taxon>Opitutia</taxon>
        <taxon>Puniceicoccales</taxon>
        <taxon>Pelagicoccaceae</taxon>
        <taxon>Pelagicoccus</taxon>
    </lineage>
</organism>
<feature type="transmembrane region" description="Helical" evidence="1">
    <location>
        <begin position="307"/>
        <end position="326"/>
    </location>
</feature>
<dbReference type="CDD" id="cd00060">
    <property type="entry name" value="FHA"/>
    <property type="match status" value="1"/>
</dbReference>
<dbReference type="InterPro" id="IPR000253">
    <property type="entry name" value="FHA_dom"/>
</dbReference>
<feature type="transmembrane region" description="Helical" evidence="1">
    <location>
        <begin position="54"/>
        <end position="72"/>
    </location>
</feature>
<feature type="transmembrane region" description="Helical" evidence="1">
    <location>
        <begin position="227"/>
        <end position="253"/>
    </location>
</feature>
<dbReference type="Proteomes" id="UP000622317">
    <property type="component" value="Unassembled WGS sequence"/>
</dbReference>
<keyword evidence="4" id="KW-1185">Reference proteome</keyword>
<feature type="domain" description="FHA" evidence="2">
    <location>
        <begin position="391"/>
        <end position="441"/>
    </location>
</feature>
<protein>
    <submittedName>
        <fullName evidence="3">FHA domain-containing protein</fullName>
    </submittedName>
</protein>
<dbReference type="EMBL" id="JACYFG010000061">
    <property type="protein sequence ID" value="MBD5782386.1"/>
    <property type="molecule type" value="Genomic_DNA"/>
</dbReference>
<keyword evidence="1" id="KW-0812">Transmembrane</keyword>
<evidence type="ECO:0000256" key="1">
    <source>
        <dbReference type="SAM" id="Phobius"/>
    </source>
</evidence>
<proteinExistence type="predicted"/>
<keyword evidence="1" id="KW-1133">Transmembrane helix</keyword>
<comment type="caution">
    <text evidence="3">The sequence shown here is derived from an EMBL/GenBank/DDBJ whole genome shotgun (WGS) entry which is preliminary data.</text>
</comment>
<keyword evidence="1" id="KW-0472">Membrane</keyword>
<dbReference type="InterPro" id="IPR032030">
    <property type="entry name" value="YscD_cytoplasmic_dom"/>
</dbReference>
<name>A0A927IJJ2_9BACT</name>
<dbReference type="InterPro" id="IPR008984">
    <property type="entry name" value="SMAD_FHA_dom_sf"/>
</dbReference>
<dbReference type="PROSITE" id="PS50006">
    <property type="entry name" value="FHA_DOMAIN"/>
    <property type="match status" value="1"/>
</dbReference>
<sequence>MNSTEPSFKKDATIRITRSDAMSPEVDTFINRQKSLKGESGIKKGKRAWFYQNWFVYMVVGTLAAAAAWLLIDPVYSDYIYIQGEIEEVNFTDRNSPEISWGGEESVNITFANNGWIRIRGEQIWLWHKLEGVGSSTAEIPLSELVPGREIGVHLEYYANYEKQLPIAMYVDLSPPALDAESASMDIAELSIRNETVGSLIFAIVGGLVGLAIGAADGILCRLPRRALLAGGIGLVAGFIGGFLSSIIANIAYDPITSLAMSNTADTGTGLSTVGFVIQMAGRAFSWALAGMAMGLGQGLALRSSRLVLYGLLGGILGGLLGGLLFDPVDLILLSSENETARISRLVSFCLVGASIGAMIGIVELLARDSWLRMQKGPLAGKEFIMFKDIMKIGSSPSSDIYLFNDETVAPHHATIRAVGEYSEIESQSSSKSVKVNNRTIQRSRLRQGDSIEIGNTVFVFESKQ</sequence>
<feature type="transmembrane region" description="Helical" evidence="1">
    <location>
        <begin position="346"/>
        <end position="367"/>
    </location>
</feature>
<dbReference type="AlphaFoldDB" id="A0A927IJJ2"/>
<feature type="transmembrane region" description="Helical" evidence="1">
    <location>
        <begin position="273"/>
        <end position="295"/>
    </location>
</feature>
<evidence type="ECO:0000313" key="4">
    <source>
        <dbReference type="Proteomes" id="UP000622317"/>
    </source>
</evidence>